<reference evidence="1" key="2">
    <citation type="journal article" date="2023" name="Proc. Natl. Acad. Sci. U.S.A.">
        <title>A global phylogenomic analysis of the shiitake genus Lentinula.</title>
        <authorList>
            <person name="Sierra-Patev S."/>
            <person name="Min B."/>
            <person name="Naranjo-Ortiz M."/>
            <person name="Looney B."/>
            <person name="Konkel Z."/>
            <person name="Slot J.C."/>
            <person name="Sakamoto Y."/>
            <person name="Steenwyk J.L."/>
            <person name="Rokas A."/>
            <person name="Carro J."/>
            <person name="Camarero S."/>
            <person name="Ferreira P."/>
            <person name="Molpeceres G."/>
            <person name="Ruiz-Duenas F.J."/>
            <person name="Serrano A."/>
            <person name="Henrissat B."/>
            <person name="Drula E."/>
            <person name="Hughes K.W."/>
            <person name="Mata J.L."/>
            <person name="Ishikawa N.K."/>
            <person name="Vargas-Isla R."/>
            <person name="Ushijima S."/>
            <person name="Smith C.A."/>
            <person name="Donoghue J."/>
            <person name="Ahrendt S."/>
            <person name="Andreopoulos W."/>
            <person name="He G."/>
            <person name="LaButti K."/>
            <person name="Lipzen A."/>
            <person name="Ng V."/>
            <person name="Riley R."/>
            <person name="Sandor L."/>
            <person name="Barry K."/>
            <person name="Martinez A.T."/>
            <person name="Xiao Y."/>
            <person name="Gibbons J.G."/>
            <person name="Terashima K."/>
            <person name="Grigoriev I.V."/>
            <person name="Hibbett D."/>
        </authorList>
    </citation>
    <scope>NUCLEOTIDE SEQUENCE</scope>
    <source>
        <strain evidence="1">Sp2 HRB7682 ss15</strain>
    </source>
</reference>
<protein>
    <recommendedName>
        <fullName evidence="3">F-box domain-containing protein</fullName>
    </recommendedName>
</protein>
<gene>
    <name evidence="1" type="ORF">C8J55DRAFT_497820</name>
</gene>
<evidence type="ECO:0008006" key="3">
    <source>
        <dbReference type="Google" id="ProtNLM"/>
    </source>
</evidence>
<dbReference type="Gene3D" id="3.80.10.10">
    <property type="entry name" value="Ribonuclease Inhibitor"/>
    <property type="match status" value="1"/>
</dbReference>
<accession>A0A9W9B066</accession>
<comment type="caution">
    <text evidence="1">The sequence shown here is derived from an EMBL/GenBank/DDBJ whole genome shotgun (WGS) entry which is preliminary data.</text>
</comment>
<dbReference type="SUPFAM" id="SSF52047">
    <property type="entry name" value="RNI-like"/>
    <property type="match status" value="1"/>
</dbReference>
<dbReference type="AlphaFoldDB" id="A0A9W9B066"/>
<sequence>MSTEITFVAPVSRSSLSSLESLPNEIWIFRLMCYLSHSTLFALALSSRRLHSLVWPRLFHSIHLLTTDTVNAVVPSWSHSKYDIFPVIRSLWFGCTAMYPVPAYPSHPRNRSLLSTKWATIMVPRLSHLSSLHLVEVCLPPSFPADLHLLSNVRHLVIRGCCLSASTSFLQFSYPLTQLHIEGLCWHDHASHSFELIRACPELDVLKIDWFRYLYDEEAFLPVKLTSLVVQLPFLSSSESVSRFALSTLGQCISTLSSISSFFVEGPSPSISVIDCSQTFFPPSVTKFVGPLTFLSLAGQSHIGLRHVVLTDEDLLLPQLFSTLPSLPATQIFSAHVLECDLPLFQMVASRLPVLENLIIAFSSIGLQAPLTFQTVIEALPLFPSLHGLVLPSQRRCTKHIDEKILRHWKRVCPTLESVIVGRLSWGWTGRFWLSKGVQTEQAFKTANVQFRGSPLCTYNFRQFSCP</sequence>
<proteinExistence type="predicted"/>
<evidence type="ECO:0000313" key="1">
    <source>
        <dbReference type="EMBL" id="KAJ4494867.1"/>
    </source>
</evidence>
<dbReference type="Proteomes" id="UP001150238">
    <property type="component" value="Unassembled WGS sequence"/>
</dbReference>
<dbReference type="EMBL" id="JANVFS010000002">
    <property type="protein sequence ID" value="KAJ4494867.1"/>
    <property type="molecule type" value="Genomic_DNA"/>
</dbReference>
<organism evidence="1 2">
    <name type="scientific">Lentinula lateritia</name>
    <dbReference type="NCBI Taxonomy" id="40482"/>
    <lineage>
        <taxon>Eukaryota</taxon>
        <taxon>Fungi</taxon>
        <taxon>Dikarya</taxon>
        <taxon>Basidiomycota</taxon>
        <taxon>Agaricomycotina</taxon>
        <taxon>Agaricomycetes</taxon>
        <taxon>Agaricomycetidae</taxon>
        <taxon>Agaricales</taxon>
        <taxon>Marasmiineae</taxon>
        <taxon>Omphalotaceae</taxon>
        <taxon>Lentinula</taxon>
    </lineage>
</organism>
<evidence type="ECO:0000313" key="2">
    <source>
        <dbReference type="Proteomes" id="UP001150238"/>
    </source>
</evidence>
<name>A0A9W9B066_9AGAR</name>
<dbReference type="InterPro" id="IPR032675">
    <property type="entry name" value="LRR_dom_sf"/>
</dbReference>
<reference evidence="1" key="1">
    <citation type="submission" date="2022-08" db="EMBL/GenBank/DDBJ databases">
        <authorList>
            <consortium name="DOE Joint Genome Institute"/>
            <person name="Min B."/>
            <person name="Riley R."/>
            <person name="Sierra-Patev S."/>
            <person name="Naranjo-Ortiz M."/>
            <person name="Looney B."/>
            <person name="Konkel Z."/>
            <person name="Slot J.C."/>
            <person name="Sakamoto Y."/>
            <person name="Steenwyk J.L."/>
            <person name="Rokas A."/>
            <person name="Carro J."/>
            <person name="Camarero S."/>
            <person name="Ferreira P."/>
            <person name="Molpeceres G."/>
            <person name="Ruiz-Duenas F.J."/>
            <person name="Serrano A."/>
            <person name="Henrissat B."/>
            <person name="Drula E."/>
            <person name="Hughes K.W."/>
            <person name="Mata J.L."/>
            <person name="Ishikawa N.K."/>
            <person name="Vargas-Isla R."/>
            <person name="Ushijima S."/>
            <person name="Smith C.A."/>
            <person name="Ahrendt S."/>
            <person name="Andreopoulos W."/>
            <person name="He G."/>
            <person name="Labutti K."/>
            <person name="Lipzen A."/>
            <person name="Ng V."/>
            <person name="Sandor L."/>
            <person name="Barry K."/>
            <person name="Martinez A.T."/>
            <person name="Xiao Y."/>
            <person name="Gibbons J.G."/>
            <person name="Terashima K."/>
            <person name="Hibbett D.S."/>
            <person name="Grigoriev I.V."/>
        </authorList>
    </citation>
    <scope>NUCLEOTIDE SEQUENCE</scope>
    <source>
        <strain evidence="1">Sp2 HRB7682 ss15</strain>
    </source>
</reference>